<evidence type="ECO:0000259" key="2">
    <source>
        <dbReference type="Pfam" id="PF10277"/>
    </source>
</evidence>
<dbReference type="AlphaFoldDB" id="R7QEH0"/>
<organism evidence="3 4">
    <name type="scientific">Chondrus crispus</name>
    <name type="common">Carrageen Irish moss</name>
    <name type="synonym">Polymorpha crispa</name>
    <dbReference type="NCBI Taxonomy" id="2769"/>
    <lineage>
        <taxon>Eukaryota</taxon>
        <taxon>Rhodophyta</taxon>
        <taxon>Florideophyceae</taxon>
        <taxon>Rhodymeniophycidae</taxon>
        <taxon>Gigartinales</taxon>
        <taxon>Gigartinaceae</taxon>
        <taxon>Chondrus</taxon>
    </lineage>
</organism>
<feature type="transmembrane region" description="Helical" evidence="1">
    <location>
        <begin position="60"/>
        <end position="79"/>
    </location>
</feature>
<feature type="transmembrane region" description="Helical" evidence="1">
    <location>
        <begin position="167"/>
        <end position="188"/>
    </location>
</feature>
<keyword evidence="1" id="KW-0472">Membrane</keyword>
<feature type="transmembrane region" description="Helical" evidence="1">
    <location>
        <begin position="276"/>
        <end position="296"/>
    </location>
</feature>
<dbReference type="Gramene" id="CDF36907">
    <property type="protein sequence ID" value="CDF36907"/>
    <property type="gene ID" value="CHC_T00005563001"/>
</dbReference>
<feature type="transmembrane region" description="Helical" evidence="1">
    <location>
        <begin position="102"/>
        <end position="125"/>
    </location>
</feature>
<name>R7QEH0_CHOCR</name>
<dbReference type="KEGG" id="ccp:CHC_T00005563001"/>
<sequence>MAVPNDGEIQNSFTLSASQSSNNKFISVPLSPPVLYPLTSASCAMGTPVLYLRPHLLARAVVITSSVTILTALFLTHFIPGRFHIHPYPYLSDAGLRDPERIVLSFGLALSAALFVPVAAALYLLHHAYLDGARHVRSAPALTLSVTRGKSRRWLCLPLPRVVSCDVLLRVGLYAGILLAFFLAFFTAIPGWFFFHHIFALGFALSSAAWCLSHALFSYAKISADSEQRRKMSRVRVMFVLIGIQAMVVGMFGVIWGSVKAQIPYKMIPNKDPRFVMLAILEYLGTSAFLIFIWMVSNELLTQRITLSLTGSDDNFASFSPCKSSV</sequence>
<dbReference type="OrthoDB" id="5867at2759"/>
<dbReference type="EMBL" id="HG001807">
    <property type="protein sequence ID" value="CDF36907.1"/>
    <property type="molecule type" value="Genomic_DNA"/>
</dbReference>
<dbReference type="RefSeq" id="XP_005716726.1">
    <property type="nucleotide sequence ID" value="XM_005716669.1"/>
</dbReference>
<feature type="transmembrane region" description="Helical" evidence="1">
    <location>
        <begin position="237"/>
        <end position="256"/>
    </location>
</feature>
<keyword evidence="1" id="KW-0812">Transmembrane</keyword>
<evidence type="ECO:0000313" key="3">
    <source>
        <dbReference type="EMBL" id="CDF36907.1"/>
    </source>
</evidence>
<feature type="transmembrane region" description="Helical" evidence="1">
    <location>
        <begin position="194"/>
        <end position="217"/>
    </location>
</feature>
<accession>R7QEH0</accession>
<dbReference type="Proteomes" id="UP000012073">
    <property type="component" value="Unassembled WGS sequence"/>
</dbReference>
<dbReference type="InterPro" id="IPR019402">
    <property type="entry name" value="CWH43_N"/>
</dbReference>
<keyword evidence="4" id="KW-1185">Reference proteome</keyword>
<proteinExistence type="predicted"/>
<reference evidence="4" key="1">
    <citation type="journal article" date="2013" name="Proc. Natl. Acad. Sci. U.S.A.">
        <title>Genome structure and metabolic features in the red seaweed Chondrus crispus shed light on evolution of the Archaeplastida.</title>
        <authorList>
            <person name="Collen J."/>
            <person name="Porcel B."/>
            <person name="Carre W."/>
            <person name="Ball S.G."/>
            <person name="Chaparro C."/>
            <person name="Tonon T."/>
            <person name="Barbeyron T."/>
            <person name="Michel G."/>
            <person name="Noel B."/>
            <person name="Valentin K."/>
            <person name="Elias M."/>
            <person name="Artiguenave F."/>
            <person name="Arun A."/>
            <person name="Aury J.M."/>
            <person name="Barbosa-Neto J.F."/>
            <person name="Bothwell J.H."/>
            <person name="Bouget F.Y."/>
            <person name="Brillet L."/>
            <person name="Cabello-Hurtado F."/>
            <person name="Capella-Gutierrez S."/>
            <person name="Charrier B."/>
            <person name="Cladiere L."/>
            <person name="Cock J.M."/>
            <person name="Coelho S.M."/>
            <person name="Colleoni C."/>
            <person name="Czjzek M."/>
            <person name="Da Silva C."/>
            <person name="Delage L."/>
            <person name="Denoeud F."/>
            <person name="Deschamps P."/>
            <person name="Dittami S.M."/>
            <person name="Gabaldon T."/>
            <person name="Gachon C.M."/>
            <person name="Groisillier A."/>
            <person name="Herve C."/>
            <person name="Jabbari K."/>
            <person name="Katinka M."/>
            <person name="Kloareg B."/>
            <person name="Kowalczyk N."/>
            <person name="Labadie K."/>
            <person name="Leblanc C."/>
            <person name="Lopez P.J."/>
            <person name="McLachlan D.H."/>
            <person name="Meslet-Cladiere L."/>
            <person name="Moustafa A."/>
            <person name="Nehr Z."/>
            <person name="Nyvall Collen P."/>
            <person name="Panaud O."/>
            <person name="Partensky F."/>
            <person name="Poulain J."/>
            <person name="Rensing S.A."/>
            <person name="Rousvoal S."/>
            <person name="Samson G."/>
            <person name="Symeonidi A."/>
            <person name="Weissenbach J."/>
            <person name="Zambounis A."/>
            <person name="Wincker P."/>
            <person name="Boyen C."/>
        </authorList>
    </citation>
    <scope>NUCLEOTIDE SEQUENCE [LARGE SCALE GENOMIC DNA]</scope>
    <source>
        <strain evidence="4">cv. Stackhouse</strain>
    </source>
</reference>
<dbReference type="Pfam" id="PF10277">
    <property type="entry name" value="Frag1"/>
    <property type="match status" value="1"/>
</dbReference>
<gene>
    <name evidence="3" type="ORF">CHC_T00005563001</name>
</gene>
<keyword evidence="1" id="KW-1133">Transmembrane helix</keyword>
<feature type="domain" description="CWH43-like N-terminal" evidence="2">
    <location>
        <begin position="57"/>
        <end position="300"/>
    </location>
</feature>
<evidence type="ECO:0000313" key="4">
    <source>
        <dbReference type="Proteomes" id="UP000012073"/>
    </source>
</evidence>
<protein>
    <recommendedName>
        <fullName evidence="2">CWH43-like N-terminal domain-containing protein</fullName>
    </recommendedName>
</protein>
<dbReference type="GeneID" id="17324463"/>
<evidence type="ECO:0000256" key="1">
    <source>
        <dbReference type="SAM" id="Phobius"/>
    </source>
</evidence>